<evidence type="ECO:0000256" key="1">
    <source>
        <dbReference type="SAM" id="Phobius"/>
    </source>
</evidence>
<dbReference type="PANTHER" id="PTHR21329">
    <property type="entry name" value="PHOSPHATIDYLINOSITOL N-ACETYLGLUCOSAMINYLTRANSFERASE SUBUNIT Q-RELATED"/>
    <property type="match status" value="1"/>
</dbReference>
<dbReference type="Pfam" id="PF05024">
    <property type="entry name" value="Gpi1"/>
    <property type="match status" value="1"/>
</dbReference>
<keyword evidence="1" id="KW-0812">Transmembrane</keyword>
<feature type="transmembrane region" description="Helical" evidence="1">
    <location>
        <begin position="99"/>
        <end position="115"/>
    </location>
</feature>
<reference evidence="2 3" key="2">
    <citation type="submission" date="2016-08" db="EMBL/GenBank/DDBJ databases">
        <title>Pervasive Adenine N6-methylation of Active Genes in Fungi.</title>
        <authorList>
            <consortium name="DOE Joint Genome Institute"/>
            <person name="Mondo S.J."/>
            <person name="Dannebaum R.O."/>
            <person name="Kuo R.C."/>
            <person name="Labutti K."/>
            <person name="Haridas S."/>
            <person name="Kuo A."/>
            <person name="Salamov A."/>
            <person name="Ahrendt S.R."/>
            <person name="Lipzen A."/>
            <person name="Sullivan W."/>
            <person name="Andreopoulos W.B."/>
            <person name="Clum A."/>
            <person name="Lindquist E."/>
            <person name="Daum C."/>
            <person name="Ramamoorthy G.K."/>
            <person name="Gryganskyi A."/>
            <person name="Culley D."/>
            <person name="Magnuson J.K."/>
            <person name="James T.Y."/>
            <person name="O'Malley M.A."/>
            <person name="Stajich J.E."/>
            <person name="Spatafora J.W."/>
            <person name="Visel A."/>
            <person name="Grigoriev I.V."/>
        </authorList>
    </citation>
    <scope>NUCLEOTIDE SEQUENCE [LARGE SCALE GENOMIC DNA]</scope>
    <source>
        <strain evidence="2 3">S4</strain>
    </source>
</reference>
<keyword evidence="3" id="KW-1185">Reference proteome</keyword>
<protein>
    <submittedName>
        <fullName evidence="2">Gpi1-domain-containing protein</fullName>
    </submittedName>
</protein>
<dbReference type="GO" id="GO:0005783">
    <property type="term" value="C:endoplasmic reticulum"/>
    <property type="evidence" value="ECO:0007669"/>
    <property type="project" value="TreeGrafter"/>
</dbReference>
<dbReference type="AlphaFoldDB" id="A0A1Y1XA54"/>
<accession>A0A1Y1XA54</accession>
<dbReference type="Proteomes" id="UP000193944">
    <property type="component" value="Unassembled WGS sequence"/>
</dbReference>
<dbReference type="STRING" id="1754192.A0A1Y1XA54"/>
<dbReference type="InterPro" id="IPR007720">
    <property type="entry name" value="PigQ/GPI1"/>
</dbReference>
<evidence type="ECO:0000313" key="2">
    <source>
        <dbReference type="EMBL" id="ORX82224.1"/>
    </source>
</evidence>
<dbReference type="GO" id="GO:0006506">
    <property type="term" value="P:GPI anchor biosynthetic process"/>
    <property type="evidence" value="ECO:0007669"/>
    <property type="project" value="InterPro"/>
</dbReference>
<dbReference type="OrthoDB" id="70250at2759"/>
<reference evidence="2 3" key="1">
    <citation type="submission" date="2016-08" db="EMBL/GenBank/DDBJ databases">
        <title>A Parts List for Fungal Cellulosomes Revealed by Comparative Genomics.</title>
        <authorList>
            <consortium name="DOE Joint Genome Institute"/>
            <person name="Haitjema C.H."/>
            <person name="Gilmore S.P."/>
            <person name="Henske J.K."/>
            <person name="Solomon K.V."/>
            <person name="De Groot R."/>
            <person name="Kuo A."/>
            <person name="Mondo S.J."/>
            <person name="Salamov A.A."/>
            <person name="Labutti K."/>
            <person name="Zhao Z."/>
            <person name="Chiniquy J."/>
            <person name="Barry K."/>
            <person name="Brewer H.M."/>
            <person name="Purvine S.O."/>
            <person name="Wright A.T."/>
            <person name="Boxma B."/>
            <person name="Van Alen T."/>
            <person name="Hackstein J.H."/>
            <person name="Baker S.E."/>
            <person name="Grigoriev I.V."/>
            <person name="O'Malley M.A."/>
        </authorList>
    </citation>
    <scope>NUCLEOTIDE SEQUENCE [LARGE SCALE GENOMIC DNA]</scope>
    <source>
        <strain evidence="2 3">S4</strain>
    </source>
</reference>
<feature type="transmembrane region" description="Helical" evidence="1">
    <location>
        <begin position="33"/>
        <end position="52"/>
    </location>
</feature>
<keyword evidence="1" id="KW-0472">Membrane</keyword>
<dbReference type="GO" id="GO:0016020">
    <property type="term" value="C:membrane"/>
    <property type="evidence" value="ECO:0007669"/>
    <property type="project" value="InterPro"/>
</dbReference>
<feature type="transmembrane region" description="Helical" evidence="1">
    <location>
        <begin position="136"/>
        <end position="159"/>
    </location>
</feature>
<keyword evidence="1" id="KW-1133">Transmembrane helix</keyword>
<gene>
    <name evidence="2" type="ORF">BCR32DRAFT_202961</name>
</gene>
<dbReference type="EMBL" id="MCFG01000100">
    <property type="protein sequence ID" value="ORX82224.1"/>
    <property type="molecule type" value="Genomic_DNA"/>
</dbReference>
<sequence>MIKNYTIEYLRLAVDWLMDTPAGLKLNKELDQFLGELFLWLIQIWSIVLAKIFSYTNEIIYSVGIAGILGASISLSLTNDLFSLATLHIHIFYKVASKIYYWQFSILLSLFNLLRGKRRNTLRNRLDSFEYNLDQLLLGTIIFTLLIFLYPTTGVYYILFSLSRLAVICIQVTFDLILVFLNQFPYFPLIIRIFHKEQLPGLNYKYNI</sequence>
<name>A0A1Y1XA54_9FUNG</name>
<feature type="transmembrane region" description="Helical" evidence="1">
    <location>
        <begin position="165"/>
        <end position="187"/>
    </location>
</feature>
<proteinExistence type="predicted"/>
<feature type="transmembrane region" description="Helical" evidence="1">
    <location>
        <begin position="59"/>
        <end position="79"/>
    </location>
</feature>
<organism evidence="2 3">
    <name type="scientific">Anaeromyces robustus</name>
    <dbReference type="NCBI Taxonomy" id="1754192"/>
    <lineage>
        <taxon>Eukaryota</taxon>
        <taxon>Fungi</taxon>
        <taxon>Fungi incertae sedis</taxon>
        <taxon>Chytridiomycota</taxon>
        <taxon>Chytridiomycota incertae sedis</taxon>
        <taxon>Neocallimastigomycetes</taxon>
        <taxon>Neocallimastigales</taxon>
        <taxon>Neocallimastigaceae</taxon>
        <taxon>Anaeromyces</taxon>
    </lineage>
</organism>
<evidence type="ECO:0000313" key="3">
    <source>
        <dbReference type="Proteomes" id="UP000193944"/>
    </source>
</evidence>
<comment type="caution">
    <text evidence="2">The sequence shown here is derived from an EMBL/GenBank/DDBJ whole genome shotgun (WGS) entry which is preliminary data.</text>
</comment>
<dbReference type="PANTHER" id="PTHR21329:SF3">
    <property type="entry name" value="PHOSPHATIDYLINOSITOL N-ACETYLGLUCOSAMINYLTRANSFERASE SUBUNIT Q"/>
    <property type="match status" value="1"/>
</dbReference>